<dbReference type="InterPro" id="IPR036691">
    <property type="entry name" value="Endo/exonu/phosph_ase_sf"/>
</dbReference>
<feature type="transmembrane region" description="Helical" evidence="1">
    <location>
        <begin position="265"/>
        <end position="287"/>
    </location>
</feature>
<dbReference type="InterPro" id="IPR051916">
    <property type="entry name" value="GPI-anchor_lipid_remodeler"/>
</dbReference>
<dbReference type="PANTHER" id="PTHR14859:SF15">
    <property type="entry name" value="ENDONUCLEASE_EXONUCLEASE_PHOSPHATASE DOMAIN-CONTAINING PROTEIN"/>
    <property type="match status" value="1"/>
</dbReference>
<keyword evidence="3" id="KW-0378">Hydrolase</keyword>
<feature type="transmembrane region" description="Helical" evidence="1">
    <location>
        <begin position="85"/>
        <end position="106"/>
    </location>
</feature>
<dbReference type="EMBL" id="JAGFBM010000010">
    <property type="protein sequence ID" value="MBO3086406.1"/>
    <property type="molecule type" value="Genomic_DNA"/>
</dbReference>
<dbReference type="PANTHER" id="PTHR14859">
    <property type="entry name" value="CALCOFLUOR WHITE HYPERSENSITIVE PROTEIN PRECURSOR"/>
    <property type="match status" value="1"/>
</dbReference>
<reference evidence="3 4" key="1">
    <citation type="submission" date="2021-03" db="EMBL/GenBank/DDBJ databases">
        <title>novel species in genus Cellulomonas.</title>
        <authorList>
            <person name="Zhang G."/>
        </authorList>
    </citation>
    <scope>NUCLEOTIDE SEQUENCE [LARGE SCALE GENOMIC DNA]</scope>
    <source>
        <strain evidence="4">zg-ZUI188</strain>
    </source>
</reference>
<feature type="transmembrane region" description="Helical" evidence="1">
    <location>
        <begin position="118"/>
        <end position="139"/>
    </location>
</feature>
<keyword evidence="4" id="KW-1185">Reference proteome</keyword>
<dbReference type="GO" id="GO:0004519">
    <property type="term" value="F:endonuclease activity"/>
    <property type="evidence" value="ECO:0007669"/>
    <property type="project" value="UniProtKB-KW"/>
</dbReference>
<protein>
    <submittedName>
        <fullName evidence="3">Endonuclease/exonuclease/phosphatase family protein</fullName>
    </submittedName>
</protein>
<proteinExistence type="predicted"/>
<dbReference type="Gene3D" id="3.60.10.10">
    <property type="entry name" value="Endonuclease/exonuclease/phosphatase"/>
    <property type="match status" value="1"/>
</dbReference>
<evidence type="ECO:0000313" key="4">
    <source>
        <dbReference type="Proteomes" id="UP000678317"/>
    </source>
</evidence>
<keyword evidence="1" id="KW-1133">Transmembrane helix</keyword>
<feature type="transmembrane region" description="Helical" evidence="1">
    <location>
        <begin position="241"/>
        <end position="259"/>
    </location>
</feature>
<dbReference type="InterPro" id="IPR005135">
    <property type="entry name" value="Endo/exonuclease/phosphatase"/>
</dbReference>
<sequence length="629" mass="64627">MLTVLCLELIRASGPLLDRAFAGGAASVAVTALGTYAAAGLVAALLLLVLGRTSGTPDARTLLLGTAALGVLRLVVQALDGEALFVVGLVAVAVCVAVLTLAVAFVAGRPAGGRQAAIGLMIGCGLSVGLQLVLGTWDAVWRDGWVGWVVAVALSVGALVTARGLVSFTARATSASAAEATGRPRRLWVLGLFLALAATVVANPAFVASQSGVALGWAGLAVVLANSVGTWALLRADPWRGPVRVGAAVLVVAGAAGALWLSGVAALVCVVVLELCLGIVLSAALSAHRPAPRGIVRTGAATLVVGLGTIGPLLLYMLDYDVPLPVDNVWVMVLAALGLALSGLRRRTPGAVPALTSPDRMPARTSSVRLLILPALVLALLGFLRSDASATGADVPARAAGDDLTLVDWNLHYGVSPLTAVDLEGIAATIETFDPDVVALQEVQRGWVFGGGSDMATWLAHRLDMTVHFAPAADHQFGNAVLARSELTDVAVHPLPFGVGPQARSALSTTLTTADGTEVRVTSVHLQHREPSTPTRLAQLTALADAEPVRPPAVLAGDLNAEPGWPEIERLEAGGWVAADDTLLTFTAQQPDRKIDWVLGQGVTFRTPTSPQTSLSDHSPLVVELSVDD</sequence>
<keyword evidence="3" id="KW-0255">Endonuclease</keyword>
<feature type="transmembrane region" description="Helical" evidence="1">
    <location>
        <begin position="366"/>
        <end position="384"/>
    </location>
</feature>
<accession>A0ABS3SN99</accession>
<gene>
    <name evidence="3" type="ORF">J4035_17315</name>
</gene>
<comment type="caution">
    <text evidence="3">The sequence shown here is derived from an EMBL/GenBank/DDBJ whole genome shotgun (WGS) entry which is preliminary data.</text>
</comment>
<feature type="transmembrane region" description="Helical" evidence="1">
    <location>
        <begin position="145"/>
        <end position="166"/>
    </location>
</feature>
<keyword evidence="3" id="KW-0540">Nuclease</keyword>
<evidence type="ECO:0000259" key="2">
    <source>
        <dbReference type="Pfam" id="PF03372"/>
    </source>
</evidence>
<organism evidence="3 4">
    <name type="scientific">Cellulomonas fengjieae</name>
    <dbReference type="NCBI Taxonomy" id="2819978"/>
    <lineage>
        <taxon>Bacteria</taxon>
        <taxon>Bacillati</taxon>
        <taxon>Actinomycetota</taxon>
        <taxon>Actinomycetes</taxon>
        <taxon>Micrococcales</taxon>
        <taxon>Cellulomonadaceae</taxon>
        <taxon>Cellulomonas</taxon>
    </lineage>
</organism>
<evidence type="ECO:0000313" key="3">
    <source>
        <dbReference type="EMBL" id="MBO3086406.1"/>
    </source>
</evidence>
<feature type="transmembrane region" description="Helical" evidence="1">
    <location>
        <begin position="62"/>
        <end position="79"/>
    </location>
</feature>
<dbReference type="Pfam" id="PF03372">
    <property type="entry name" value="Exo_endo_phos"/>
    <property type="match status" value="1"/>
</dbReference>
<feature type="transmembrane region" description="Helical" evidence="1">
    <location>
        <begin position="214"/>
        <end position="234"/>
    </location>
</feature>
<feature type="transmembrane region" description="Helical" evidence="1">
    <location>
        <begin position="299"/>
        <end position="317"/>
    </location>
</feature>
<dbReference type="SUPFAM" id="SSF56219">
    <property type="entry name" value="DNase I-like"/>
    <property type="match status" value="1"/>
</dbReference>
<feature type="transmembrane region" description="Helical" evidence="1">
    <location>
        <begin position="329"/>
        <end position="345"/>
    </location>
</feature>
<feature type="domain" description="Endonuclease/exonuclease/phosphatase" evidence="2">
    <location>
        <begin position="409"/>
        <end position="618"/>
    </location>
</feature>
<keyword evidence="1" id="KW-0812">Transmembrane</keyword>
<keyword evidence="1" id="KW-0472">Membrane</keyword>
<dbReference type="Proteomes" id="UP000678317">
    <property type="component" value="Unassembled WGS sequence"/>
</dbReference>
<feature type="transmembrane region" description="Helical" evidence="1">
    <location>
        <begin position="20"/>
        <end position="50"/>
    </location>
</feature>
<evidence type="ECO:0000256" key="1">
    <source>
        <dbReference type="SAM" id="Phobius"/>
    </source>
</evidence>
<name>A0ABS3SN99_9CELL</name>
<feature type="transmembrane region" description="Helical" evidence="1">
    <location>
        <begin position="187"/>
        <end position="208"/>
    </location>
</feature>